<name>A0A8S5PA12_9CAUD</name>
<dbReference type="Gene3D" id="2.30.30.110">
    <property type="match status" value="2"/>
</dbReference>
<organism evidence="1">
    <name type="scientific">Siphoviridae sp. ctpoI7</name>
    <dbReference type="NCBI Taxonomy" id="2825678"/>
    <lineage>
        <taxon>Viruses</taxon>
        <taxon>Duplodnaviria</taxon>
        <taxon>Heunggongvirae</taxon>
        <taxon>Uroviricota</taxon>
        <taxon>Caudoviricetes</taxon>
    </lineage>
</organism>
<dbReference type="EMBL" id="BK015368">
    <property type="protein sequence ID" value="DAE03504.1"/>
    <property type="molecule type" value="Genomic_DNA"/>
</dbReference>
<evidence type="ECO:0000313" key="1">
    <source>
        <dbReference type="EMBL" id="DAE03504.1"/>
    </source>
</evidence>
<dbReference type="GO" id="GO:0003677">
    <property type="term" value="F:DNA binding"/>
    <property type="evidence" value="ECO:0007669"/>
    <property type="project" value="InterPro"/>
</dbReference>
<proteinExistence type="predicted"/>
<accession>A0A8S5PA12</accession>
<dbReference type="InterPro" id="IPR011067">
    <property type="entry name" value="Plasmid_toxin/cell-grow_inhib"/>
</dbReference>
<protein>
    <submittedName>
        <fullName evidence="1">PemK-like protein</fullName>
    </submittedName>
</protein>
<reference evidence="1" key="1">
    <citation type="journal article" date="2021" name="Proc. Natl. Acad. Sci. U.S.A.">
        <title>A Catalog of Tens of Thousands of Viruses from Human Metagenomes Reveals Hidden Associations with Chronic Diseases.</title>
        <authorList>
            <person name="Tisza M.J."/>
            <person name="Buck C.B."/>
        </authorList>
    </citation>
    <scope>NUCLEOTIDE SEQUENCE</scope>
    <source>
        <strain evidence="1">CtpoI7</strain>
    </source>
</reference>
<dbReference type="InterPro" id="IPR003477">
    <property type="entry name" value="PemK-like"/>
</dbReference>
<sequence>MDDEQYLTLARDTLIQLSKNTTNKKFKKIGHHDYFRAKKFVMEDNGQIQFYYKYKRGTIIFVDFGIGIGSEFSLPHFAIVLDNKDNPKKGVLTVVPLSSKPKKTYVNLGKDLINNLMNSTLNYFNMMNDLILHINEIDSMIDYSRKEDQFFELPTEDFEDLMVDFKNRHDPSSEVIQLSLLHSWIKEEEKWINNIVDKYSKFDKNTFANVGNITTISKLRILKPLNPADPIGRTVISEESLQKIEREILKNITTVQIDSSN</sequence>
<dbReference type="Pfam" id="PF02452">
    <property type="entry name" value="PemK_toxin"/>
    <property type="match status" value="1"/>
</dbReference>
<dbReference type="SUPFAM" id="SSF50118">
    <property type="entry name" value="Cell growth inhibitor/plasmid maintenance toxic component"/>
    <property type="match status" value="1"/>
</dbReference>